<feature type="compositionally biased region" description="Basic and acidic residues" evidence="1">
    <location>
        <begin position="37"/>
        <end position="47"/>
    </location>
</feature>
<evidence type="ECO:0000313" key="2">
    <source>
        <dbReference type="EMBL" id="EUC57227.1"/>
    </source>
</evidence>
<dbReference type="OrthoDB" id="10371589at2759"/>
<protein>
    <submittedName>
        <fullName evidence="2">Uncharacterized protein</fullName>
    </submittedName>
</protein>
<dbReference type="AlphaFoldDB" id="X8J5L2"/>
<feature type="compositionally biased region" description="Polar residues" evidence="1">
    <location>
        <begin position="73"/>
        <end position="84"/>
    </location>
</feature>
<evidence type="ECO:0000313" key="3">
    <source>
        <dbReference type="Proteomes" id="UP000030108"/>
    </source>
</evidence>
<dbReference type="EMBL" id="JATN01000322">
    <property type="protein sequence ID" value="EUC57227.1"/>
    <property type="molecule type" value="Genomic_DNA"/>
</dbReference>
<reference evidence="3" key="1">
    <citation type="journal article" date="2014" name="Genome Announc.">
        <title>Draft genome sequence of the plant-pathogenic soil fungus Rhizoctonia solani anastomosis group 3 strain Rhs1AP.</title>
        <authorList>
            <person name="Cubeta M.A."/>
            <person name="Thomas E."/>
            <person name="Dean R.A."/>
            <person name="Jabaji S."/>
            <person name="Neate S.M."/>
            <person name="Tavantzis S."/>
            <person name="Toda T."/>
            <person name="Vilgalys R."/>
            <person name="Bharathan N."/>
            <person name="Fedorova-Abrams N."/>
            <person name="Pakala S.B."/>
            <person name="Pakala S.M."/>
            <person name="Zafar N."/>
            <person name="Joardar V."/>
            <person name="Losada L."/>
            <person name="Nierman W.C."/>
        </authorList>
    </citation>
    <scope>NUCLEOTIDE SEQUENCE [LARGE SCALE GENOMIC DNA]</scope>
    <source>
        <strain evidence="3">AG-3</strain>
    </source>
</reference>
<proteinExistence type="predicted"/>
<evidence type="ECO:0000256" key="1">
    <source>
        <dbReference type="SAM" id="MobiDB-lite"/>
    </source>
</evidence>
<feature type="region of interest" description="Disordered" evidence="1">
    <location>
        <begin position="32"/>
        <end position="108"/>
    </location>
</feature>
<feature type="compositionally biased region" description="Basic and acidic residues" evidence="1">
    <location>
        <begin position="95"/>
        <end position="108"/>
    </location>
</feature>
<organism evidence="2 3">
    <name type="scientific">Rhizoctonia solani AG-3 Rhs1AP</name>
    <dbReference type="NCBI Taxonomy" id="1086054"/>
    <lineage>
        <taxon>Eukaryota</taxon>
        <taxon>Fungi</taxon>
        <taxon>Dikarya</taxon>
        <taxon>Basidiomycota</taxon>
        <taxon>Agaricomycotina</taxon>
        <taxon>Agaricomycetes</taxon>
        <taxon>Cantharellales</taxon>
        <taxon>Ceratobasidiaceae</taxon>
        <taxon>Rhizoctonia</taxon>
    </lineage>
</organism>
<dbReference type="Proteomes" id="UP000030108">
    <property type="component" value="Unassembled WGS sequence"/>
</dbReference>
<feature type="non-terminal residue" evidence="2">
    <location>
        <position position="108"/>
    </location>
</feature>
<sequence>MSSVEDPLAALLAAKLAEDPGYLQRIIAQAAGLVKPPSEKPIKDLEPSRVLSPSNEEETQGGSTGGDRPIERTLSNASTAIIQDNQEDDSNESSTRSRKEKSPRPKRR</sequence>
<name>X8J5L2_9AGAM</name>
<accession>X8J5L2</accession>
<comment type="caution">
    <text evidence="2">The sequence shown here is derived from an EMBL/GenBank/DDBJ whole genome shotgun (WGS) entry which is preliminary data.</text>
</comment>
<gene>
    <name evidence="2" type="ORF">RSOL_213730</name>
</gene>